<comment type="catalytic activity">
    <reaction evidence="11">
        <text>O-(5'-adenylyl)-L-tyrosyl-[protein] + ATP = O-[5'-(adenylyl-(5'-&gt;3')-adenylyl)]-L-tyrosyl-[protein] + diphosphate</text>
        <dbReference type="Rhea" id="RHEA:66528"/>
        <dbReference type="Rhea" id="RHEA-COMP:13846"/>
        <dbReference type="Rhea" id="RHEA-COMP:17046"/>
        <dbReference type="ChEBI" id="CHEBI:30616"/>
        <dbReference type="ChEBI" id="CHEBI:33019"/>
        <dbReference type="ChEBI" id="CHEBI:83624"/>
        <dbReference type="ChEBI" id="CHEBI:167160"/>
    </reaction>
</comment>
<comment type="caution">
    <text evidence="14">The sequence shown here is derived from an EMBL/GenBank/DDBJ whole genome shotgun (WGS) entry which is preliminary data.</text>
</comment>
<dbReference type="EMBL" id="JAPTGB010000022">
    <property type="protein sequence ID" value="MCZ0861362.1"/>
    <property type="molecule type" value="Genomic_DNA"/>
</dbReference>
<name>A0ABT4IHZ2_9EURY</name>
<keyword evidence="15" id="KW-1185">Reference proteome</keyword>
<dbReference type="PANTHER" id="PTHR33571:SF14">
    <property type="entry name" value="PROTEIN ADENYLYLTRANSFERASE MJ0435-RELATED"/>
    <property type="match status" value="1"/>
</dbReference>
<organism evidence="14 15">
    <name type="scientific">Methanocorpusculum petauri</name>
    <dbReference type="NCBI Taxonomy" id="3002863"/>
    <lineage>
        <taxon>Archaea</taxon>
        <taxon>Methanobacteriati</taxon>
        <taxon>Methanobacteriota</taxon>
        <taxon>Stenosarchaea group</taxon>
        <taxon>Methanomicrobia</taxon>
        <taxon>Methanomicrobiales</taxon>
        <taxon>Methanocorpusculaceae</taxon>
        <taxon>Methanocorpusculum</taxon>
    </lineage>
</organism>
<evidence type="ECO:0000256" key="12">
    <source>
        <dbReference type="ARBA" id="ARBA00048696"/>
    </source>
</evidence>
<evidence type="ECO:0000256" key="8">
    <source>
        <dbReference type="ARBA" id="ARBA00022842"/>
    </source>
</evidence>
<reference evidence="14" key="1">
    <citation type="submission" date="2022-12" db="EMBL/GenBank/DDBJ databases">
        <title>Isolation and characterisation of novel Methanocorpusculum spp. from native Australian herbivores indicates the genus is ancestrally host-associated.</title>
        <authorList>
            <person name="Volmer J.G."/>
            <person name="Soo R.M."/>
            <person name="Evans P.N."/>
            <person name="Hoedt E.C."/>
            <person name="Astorga Alsina A.L."/>
            <person name="Woodcroft B.J."/>
            <person name="Tyson G.W."/>
            <person name="Hugenholtz P."/>
            <person name="Morrison M."/>
        </authorList>
    </citation>
    <scope>NUCLEOTIDE SEQUENCE</scope>
    <source>
        <strain evidence="14">MG</strain>
    </source>
</reference>
<evidence type="ECO:0000256" key="4">
    <source>
        <dbReference type="ARBA" id="ARBA00022695"/>
    </source>
</evidence>
<dbReference type="CDD" id="cd05403">
    <property type="entry name" value="NT_KNTase_like"/>
    <property type="match status" value="1"/>
</dbReference>
<dbReference type="PANTHER" id="PTHR33571">
    <property type="entry name" value="SSL8005 PROTEIN"/>
    <property type="match status" value="1"/>
</dbReference>
<evidence type="ECO:0000313" key="14">
    <source>
        <dbReference type="EMBL" id="MCZ0861362.1"/>
    </source>
</evidence>
<protein>
    <recommendedName>
        <fullName evidence="9">protein adenylyltransferase</fullName>
        <ecNumber evidence="9">2.7.7.108</ecNumber>
    </recommendedName>
</protein>
<comment type="catalytic activity">
    <reaction evidence="12">
        <text>L-tyrosyl-[protein] + ATP = O-(5'-adenylyl)-L-tyrosyl-[protein] + diphosphate</text>
        <dbReference type="Rhea" id="RHEA:54288"/>
        <dbReference type="Rhea" id="RHEA-COMP:10136"/>
        <dbReference type="Rhea" id="RHEA-COMP:13846"/>
        <dbReference type="ChEBI" id="CHEBI:30616"/>
        <dbReference type="ChEBI" id="CHEBI:33019"/>
        <dbReference type="ChEBI" id="CHEBI:46858"/>
        <dbReference type="ChEBI" id="CHEBI:83624"/>
        <dbReference type="EC" id="2.7.7.108"/>
    </reaction>
</comment>
<comment type="similarity">
    <text evidence="10">Belongs to the MntA antitoxin family.</text>
</comment>
<dbReference type="Gene3D" id="3.30.460.10">
    <property type="entry name" value="Beta Polymerase, domain 2"/>
    <property type="match status" value="1"/>
</dbReference>
<sequence>MSEYVSTKEEVLRKFDAHLPQIRERFGVETLGIFDSVSQGEDTPESDVDVLYAFRSGGLPLREFFAFKRYLEELFGRTVDLVPIKWMDPLLRPYIEQDMILF</sequence>
<keyword evidence="8" id="KW-0460">Magnesium</keyword>
<dbReference type="Proteomes" id="UP001141422">
    <property type="component" value="Unassembled WGS sequence"/>
</dbReference>
<evidence type="ECO:0000256" key="5">
    <source>
        <dbReference type="ARBA" id="ARBA00022723"/>
    </source>
</evidence>
<comment type="cofactor">
    <cofactor evidence="1">
        <name>Mg(2+)</name>
        <dbReference type="ChEBI" id="CHEBI:18420"/>
    </cofactor>
</comment>
<evidence type="ECO:0000259" key="13">
    <source>
        <dbReference type="Pfam" id="PF01909"/>
    </source>
</evidence>
<gene>
    <name evidence="14" type="ORF">O0S10_09035</name>
</gene>
<evidence type="ECO:0000256" key="6">
    <source>
        <dbReference type="ARBA" id="ARBA00022741"/>
    </source>
</evidence>
<evidence type="ECO:0000256" key="2">
    <source>
        <dbReference type="ARBA" id="ARBA00022649"/>
    </source>
</evidence>
<keyword evidence="5" id="KW-0479">Metal-binding</keyword>
<evidence type="ECO:0000256" key="10">
    <source>
        <dbReference type="ARBA" id="ARBA00038276"/>
    </source>
</evidence>
<keyword evidence="3" id="KW-0808">Transferase</keyword>
<dbReference type="InterPro" id="IPR052038">
    <property type="entry name" value="Type-VII_TA_antitoxin"/>
</dbReference>
<evidence type="ECO:0000256" key="1">
    <source>
        <dbReference type="ARBA" id="ARBA00001946"/>
    </source>
</evidence>
<dbReference type="RefSeq" id="WP_268925551.1">
    <property type="nucleotide sequence ID" value="NZ_JAPTGB010000022.1"/>
</dbReference>
<dbReference type="EC" id="2.7.7.108" evidence="9"/>
<evidence type="ECO:0000256" key="7">
    <source>
        <dbReference type="ARBA" id="ARBA00022840"/>
    </source>
</evidence>
<keyword evidence="4" id="KW-0548">Nucleotidyltransferase</keyword>
<evidence type="ECO:0000256" key="11">
    <source>
        <dbReference type="ARBA" id="ARBA00047518"/>
    </source>
</evidence>
<proteinExistence type="inferred from homology"/>
<accession>A0ABT4IHZ2</accession>
<keyword evidence="7" id="KW-0067">ATP-binding</keyword>
<dbReference type="InterPro" id="IPR002934">
    <property type="entry name" value="Polymerase_NTP_transf_dom"/>
</dbReference>
<evidence type="ECO:0000256" key="3">
    <source>
        <dbReference type="ARBA" id="ARBA00022679"/>
    </source>
</evidence>
<evidence type="ECO:0000313" key="15">
    <source>
        <dbReference type="Proteomes" id="UP001141422"/>
    </source>
</evidence>
<feature type="domain" description="Polymerase nucleotidyl transferase" evidence="13">
    <location>
        <begin position="20"/>
        <end position="100"/>
    </location>
</feature>
<dbReference type="SUPFAM" id="SSF81301">
    <property type="entry name" value="Nucleotidyltransferase"/>
    <property type="match status" value="1"/>
</dbReference>
<dbReference type="InterPro" id="IPR043519">
    <property type="entry name" value="NT_sf"/>
</dbReference>
<keyword evidence="2" id="KW-1277">Toxin-antitoxin system</keyword>
<dbReference type="Pfam" id="PF01909">
    <property type="entry name" value="NTP_transf_2"/>
    <property type="match status" value="1"/>
</dbReference>
<keyword evidence="6" id="KW-0547">Nucleotide-binding</keyword>
<evidence type="ECO:0000256" key="9">
    <source>
        <dbReference type="ARBA" id="ARBA00034531"/>
    </source>
</evidence>